<keyword evidence="2" id="KW-1185">Reference proteome</keyword>
<name>A0ACC1DAE1_9NEOP</name>
<protein>
    <submittedName>
        <fullName evidence="1">Uncharacterized protein</fullName>
    </submittedName>
</protein>
<proteinExistence type="predicted"/>
<reference evidence="1 2" key="1">
    <citation type="journal article" date="2021" name="Front. Genet.">
        <title>Chromosome-Level Genome Assembly Reveals Significant Gene Expansion in the Toll and IMD Signaling Pathways of Dendrolimus kikuchii.</title>
        <authorList>
            <person name="Zhou J."/>
            <person name="Wu P."/>
            <person name="Xiong Z."/>
            <person name="Liu N."/>
            <person name="Zhao N."/>
            <person name="Ji M."/>
            <person name="Qiu Y."/>
            <person name="Yang B."/>
        </authorList>
    </citation>
    <scope>NUCLEOTIDE SEQUENCE [LARGE SCALE GENOMIC DNA]</scope>
    <source>
        <strain evidence="1">Ann1</strain>
    </source>
</reference>
<organism evidence="1 2">
    <name type="scientific">Dendrolimus kikuchii</name>
    <dbReference type="NCBI Taxonomy" id="765133"/>
    <lineage>
        <taxon>Eukaryota</taxon>
        <taxon>Metazoa</taxon>
        <taxon>Ecdysozoa</taxon>
        <taxon>Arthropoda</taxon>
        <taxon>Hexapoda</taxon>
        <taxon>Insecta</taxon>
        <taxon>Pterygota</taxon>
        <taxon>Neoptera</taxon>
        <taxon>Endopterygota</taxon>
        <taxon>Lepidoptera</taxon>
        <taxon>Glossata</taxon>
        <taxon>Ditrysia</taxon>
        <taxon>Bombycoidea</taxon>
        <taxon>Lasiocampidae</taxon>
        <taxon>Dendrolimus</taxon>
    </lineage>
</organism>
<sequence>MQHASSEPELSITPKLPDMSNFKSHFVQPLRRKRRDCVEEDLSDFMTQVKSMFCDIKACQSVQDTKMERICSAVEDIKAQNSSIQTSMEFLSEKYESLKTQLEKSDLENKKNLQHIKALEQKLDKYERISRSACIEIKNVPPVTGESKQDLLLKVTSIAKQINTVIEQCDVKDIYRINTKVPSNKIIIVDFVSVIKKEDLIYKYKHFNKGSIKLNTDMFNYNCTRQPIFISENLSQQMKRLYYLARDYAKSNDYKYCWVTNGKIFLRKIEGAPLNWIRNETDLKNLSAPL</sequence>
<evidence type="ECO:0000313" key="2">
    <source>
        <dbReference type="Proteomes" id="UP000824533"/>
    </source>
</evidence>
<gene>
    <name evidence="1" type="ORF">K1T71_003771</name>
</gene>
<accession>A0ACC1DAE1</accession>
<dbReference type="Proteomes" id="UP000824533">
    <property type="component" value="Linkage Group LG06"/>
</dbReference>
<evidence type="ECO:0000313" key="1">
    <source>
        <dbReference type="EMBL" id="KAJ0180367.1"/>
    </source>
</evidence>
<comment type="caution">
    <text evidence="1">The sequence shown here is derived from an EMBL/GenBank/DDBJ whole genome shotgun (WGS) entry which is preliminary data.</text>
</comment>
<dbReference type="EMBL" id="CM034392">
    <property type="protein sequence ID" value="KAJ0180367.1"/>
    <property type="molecule type" value="Genomic_DNA"/>
</dbReference>